<keyword evidence="4 10" id="KW-0808">Transferase</keyword>
<evidence type="ECO:0000256" key="6">
    <source>
        <dbReference type="ARBA" id="ARBA00022777"/>
    </source>
</evidence>
<keyword evidence="14" id="KW-1185">Reference proteome</keyword>
<evidence type="ECO:0000256" key="10">
    <source>
        <dbReference type="HAMAP-Rule" id="MF_00061"/>
    </source>
</evidence>
<evidence type="ECO:0000256" key="3">
    <source>
        <dbReference type="ARBA" id="ARBA00017473"/>
    </source>
</evidence>
<dbReference type="SUPFAM" id="SSF54211">
    <property type="entry name" value="Ribosomal protein S5 domain 2-like"/>
    <property type="match status" value="1"/>
</dbReference>
<feature type="domain" description="GHMP kinase N-terminal" evidence="11">
    <location>
        <begin position="74"/>
        <end position="149"/>
    </location>
</feature>
<comment type="pathway">
    <text evidence="10">Isoprenoid biosynthesis; isopentenyl diphosphate biosynthesis via DXP pathway; isopentenyl diphosphate from 1-deoxy-D-xylulose 5-phosphate: step 3/6.</text>
</comment>
<dbReference type="EMBL" id="JBBYXI010000002">
    <property type="protein sequence ID" value="MEN3930391.1"/>
    <property type="molecule type" value="Genomic_DNA"/>
</dbReference>
<keyword evidence="6 10" id="KW-0418">Kinase</keyword>
<dbReference type="HAMAP" id="MF_00061">
    <property type="entry name" value="IspE"/>
    <property type="match status" value="1"/>
</dbReference>
<dbReference type="InterPro" id="IPR036554">
    <property type="entry name" value="GHMP_kinase_C_sf"/>
</dbReference>
<dbReference type="GO" id="GO:0050515">
    <property type="term" value="F:4-(cytidine 5'-diphospho)-2-C-methyl-D-erythritol kinase activity"/>
    <property type="evidence" value="ECO:0007669"/>
    <property type="project" value="UniProtKB-EC"/>
</dbReference>
<sequence>MPAFAQSLPLYSFAPAKINLSLHVCGRRSDGYHDIESLVAFASEGDGLTLVQGEALALEITGPFAFDLQATDDNLIFKAVKALQKYKSNLRLGTFHLEKRLPVSSGIGGGSTDAAAALRLIAQINNIPFSDPDLIRAASETGADVPVCLETQARIMRGIGDHLEAPVQLPRISVLLINPGISVSTPAVFSALGLEKGQQYRSADAMQLPVVIKTQEQLISLLMQTENDLQAPAISQCPKIAKVLNALEALSGCEFARMSGSGATVFGIFDNFDHAESAAASVSAQHPHWWAKPAWLK</sequence>
<feature type="active site" evidence="10">
    <location>
        <position position="17"/>
    </location>
</feature>
<dbReference type="InterPro" id="IPR014721">
    <property type="entry name" value="Ribsml_uS5_D2-typ_fold_subgr"/>
</dbReference>
<evidence type="ECO:0000259" key="12">
    <source>
        <dbReference type="Pfam" id="PF08544"/>
    </source>
</evidence>
<proteinExistence type="inferred from homology"/>
<dbReference type="Gene3D" id="3.30.230.10">
    <property type="match status" value="1"/>
</dbReference>
<evidence type="ECO:0000256" key="8">
    <source>
        <dbReference type="ARBA" id="ARBA00023229"/>
    </source>
</evidence>
<dbReference type="Proteomes" id="UP001418637">
    <property type="component" value="Unassembled WGS sequence"/>
</dbReference>
<keyword evidence="8 10" id="KW-0414">Isoprene biosynthesis</keyword>
<keyword evidence="5 10" id="KW-0547">Nucleotide-binding</keyword>
<organism evidence="13 14">
    <name type="scientific">Hohaiivirga grylli</name>
    <dbReference type="NCBI Taxonomy" id="3133970"/>
    <lineage>
        <taxon>Bacteria</taxon>
        <taxon>Pseudomonadati</taxon>
        <taxon>Pseudomonadota</taxon>
        <taxon>Alphaproteobacteria</taxon>
        <taxon>Hyphomicrobiales</taxon>
        <taxon>Methylobacteriaceae</taxon>
        <taxon>Hohaiivirga</taxon>
    </lineage>
</organism>
<keyword evidence="7 10" id="KW-0067">ATP-binding</keyword>
<evidence type="ECO:0000256" key="5">
    <source>
        <dbReference type="ARBA" id="ARBA00022741"/>
    </source>
</evidence>
<feature type="domain" description="GHMP kinase C-terminal" evidence="12">
    <location>
        <begin position="220"/>
        <end position="286"/>
    </location>
</feature>
<dbReference type="Gene3D" id="3.30.70.890">
    <property type="entry name" value="GHMP kinase, C-terminal domain"/>
    <property type="match status" value="1"/>
</dbReference>
<comment type="caution">
    <text evidence="13">The sequence shown here is derived from an EMBL/GenBank/DDBJ whole genome shotgun (WGS) entry which is preliminary data.</text>
</comment>
<dbReference type="PIRSF" id="PIRSF010376">
    <property type="entry name" value="IspE"/>
    <property type="match status" value="1"/>
</dbReference>
<dbReference type="EC" id="2.7.1.148" evidence="2 10"/>
<evidence type="ECO:0000256" key="4">
    <source>
        <dbReference type="ARBA" id="ARBA00022679"/>
    </source>
</evidence>
<gene>
    <name evidence="10" type="primary">ispE</name>
    <name evidence="13" type="ORF">WJT86_04850</name>
</gene>
<feature type="binding site" evidence="10">
    <location>
        <begin position="102"/>
        <end position="112"/>
    </location>
    <ligand>
        <name>ATP</name>
        <dbReference type="ChEBI" id="CHEBI:30616"/>
    </ligand>
</feature>
<feature type="active site" evidence="10">
    <location>
        <position position="144"/>
    </location>
</feature>
<evidence type="ECO:0000256" key="1">
    <source>
        <dbReference type="ARBA" id="ARBA00009684"/>
    </source>
</evidence>
<evidence type="ECO:0000256" key="9">
    <source>
        <dbReference type="ARBA" id="ARBA00032554"/>
    </source>
</evidence>
<comment type="function">
    <text evidence="10">Catalyzes the phosphorylation of the position 2 hydroxy group of 4-diphosphocytidyl-2C-methyl-D-erythritol.</text>
</comment>
<dbReference type="Pfam" id="PF00288">
    <property type="entry name" value="GHMP_kinases_N"/>
    <property type="match status" value="1"/>
</dbReference>
<comment type="similarity">
    <text evidence="1 10">Belongs to the GHMP kinase family. IspE subfamily.</text>
</comment>
<evidence type="ECO:0000313" key="13">
    <source>
        <dbReference type="EMBL" id="MEN3930391.1"/>
    </source>
</evidence>
<dbReference type="NCBIfam" id="TIGR00154">
    <property type="entry name" value="ispE"/>
    <property type="match status" value="1"/>
</dbReference>
<accession>A0ABV0BJE3</accession>
<dbReference type="PANTHER" id="PTHR43527:SF2">
    <property type="entry name" value="4-DIPHOSPHOCYTIDYL-2-C-METHYL-D-ERYTHRITOL KINASE, CHLOROPLASTIC"/>
    <property type="match status" value="1"/>
</dbReference>
<protein>
    <recommendedName>
        <fullName evidence="3 10">4-diphosphocytidyl-2-C-methyl-D-erythritol kinase</fullName>
        <shortName evidence="10">CMK</shortName>
        <ecNumber evidence="2 10">2.7.1.148</ecNumber>
    </recommendedName>
    <alternativeName>
        <fullName evidence="9 10">4-(cytidine-5'-diphospho)-2-C-methyl-D-erythritol kinase</fullName>
    </alternativeName>
</protein>
<dbReference type="InterPro" id="IPR004424">
    <property type="entry name" value="IspE"/>
</dbReference>
<dbReference type="InterPro" id="IPR013750">
    <property type="entry name" value="GHMP_kinase_C_dom"/>
</dbReference>
<reference evidence="13 14" key="1">
    <citation type="submission" date="2024-04" db="EMBL/GenBank/DDBJ databases">
        <title>A novel species isolated from cricket.</title>
        <authorList>
            <person name="Wang H.-C."/>
        </authorList>
    </citation>
    <scope>NUCLEOTIDE SEQUENCE [LARGE SCALE GENOMIC DNA]</scope>
    <source>
        <strain evidence="13 14">WL0021</strain>
    </source>
</reference>
<evidence type="ECO:0000259" key="11">
    <source>
        <dbReference type="Pfam" id="PF00288"/>
    </source>
</evidence>
<dbReference type="Pfam" id="PF08544">
    <property type="entry name" value="GHMP_kinases_C"/>
    <property type="match status" value="1"/>
</dbReference>
<comment type="catalytic activity">
    <reaction evidence="10">
        <text>4-CDP-2-C-methyl-D-erythritol + ATP = 4-CDP-2-C-methyl-D-erythritol 2-phosphate + ADP + H(+)</text>
        <dbReference type="Rhea" id="RHEA:18437"/>
        <dbReference type="ChEBI" id="CHEBI:15378"/>
        <dbReference type="ChEBI" id="CHEBI:30616"/>
        <dbReference type="ChEBI" id="CHEBI:57823"/>
        <dbReference type="ChEBI" id="CHEBI:57919"/>
        <dbReference type="ChEBI" id="CHEBI:456216"/>
        <dbReference type="EC" id="2.7.1.148"/>
    </reaction>
</comment>
<evidence type="ECO:0000313" key="14">
    <source>
        <dbReference type="Proteomes" id="UP001418637"/>
    </source>
</evidence>
<evidence type="ECO:0000256" key="7">
    <source>
        <dbReference type="ARBA" id="ARBA00022840"/>
    </source>
</evidence>
<dbReference type="PANTHER" id="PTHR43527">
    <property type="entry name" value="4-DIPHOSPHOCYTIDYL-2-C-METHYL-D-ERYTHRITOL KINASE, CHLOROPLASTIC"/>
    <property type="match status" value="1"/>
</dbReference>
<dbReference type="InterPro" id="IPR006204">
    <property type="entry name" value="GHMP_kinase_N_dom"/>
</dbReference>
<evidence type="ECO:0000256" key="2">
    <source>
        <dbReference type="ARBA" id="ARBA00012052"/>
    </source>
</evidence>
<dbReference type="SUPFAM" id="SSF55060">
    <property type="entry name" value="GHMP Kinase, C-terminal domain"/>
    <property type="match status" value="1"/>
</dbReference>
<dbReference type="RefSeq" id="WP_346336402.1">
    <property type="nucleotide sequence ID" value="NZ_JBBYXI010000002.1"/>
</dbReference>
<dbReference type="NCBIfam" id="NF011202">
    <property type="entry name" value="PRK14608.1"/>
    <property type="match status" value="1"/>
</dbReference>
<dbReference type="InterPro" id="IPR020568">
    <property type="entry name" value="Ribosomal_Su5_D2-typ_SF"/>
</dbReference>
<name>A0ABV0BJE3_9HYPH</name>